<protein>
    <submittedName>
        <fullName evidence="1">Uncharacterized protein</fullName>
    </submittedName>
</protein>
<evidence type="ECO:0000313" key="1">
    <source>
        <dbReference type="EMBL" id="AGC71222.1"/>
    </source>
</evidence>
<accession>L7VQL2</accession>
<dbReference type="EMBL" id="JX649866">
    <property type="protein sequence ID" value="AGC71222.1"/>
    <property type="molecule type" value="Genomic_DNA"/>
</dbReference>
<dbReference type="AlphaFoldDB" id="L7VQL2"/>
<name>L7VQL2_9BACT</name>
<reference evidence="1" key="1">
    <citation type="submission" date="2012-09" db="EMBL/GenBank/DDBJ databases">
        <title>Metagenomic Characterization of a Microbial Community in Wastewater Detects High Levels of Antibiotic Resistance.</title>
        <authorList>
            <person name="Abrams M."/>
            <person name="Caldwell A."/>
            <person name="Vandaei E."/>
            <person name="Lee W."/>
            <person name="Perrott J."/>
            <person name="Khan S.Y."/>
            <person name="Ta J."/>
            <person name="Romero D."/>
            <person name="Nguyen V."/>
            <person name="Pourmand N."/>
            <person name="Ouverney C.C."/>
        </authorList>
    </citation>
    <scope>NUCLEOTIDE SEQUENCE</scope>
</reference>
<proteinExistence type="predicted"/>
<sequence>MCGAFLGKRVLLDRVKSIGWGSDIDLDRDAVYESVSDA</sequence>
<organism evidence="1">
    <name type="scientific">uncultured bacterium A1Q1_fos_75</name>
    <dbReference type="NCBI Taxonomy" id="1256589"/>
    <lineage>
        <taxon>Bacteria</taxon>
        <taxon>environmental samples</taxon>
    </lineage>
</organism>